<name>A0A8J2KVQ7_9HEXA</name>
<keyword evidence="3" id="KW-1185">Reference proteome</keyword>
<feature type="compositionally biased region" description="Polar residues" evidence="1">
    <location>
        <begin position="116"/>
        <end position="135"/>
    </location>
</feature>
<feature type="compositionally biased region" description="Polar residues" evidence="1">
    <location>
        <begin position="153"/>
        <end position="162"/>
    </location>
</feature>
<evidence type="ECO:0000256" key="1">
    <source>
        <dbReference type="SAM" id="MobiDB-lite"/>
    </source>
</evidence>
<sequence length="236" mass="24932">GNTTICVTISELVVLLTVREEDLGASTMKTFLLIGLIALTSVLTSTVGHPIYENEGWLLQYDDPDVVIVPQPKQEEFWTGSSDIYDVTIPAKPNTAVRRPIGSGLSKPVTPAPVITRQSPPASSPTYTKSSPSQVHTKESSNTRGPGDGAGQLPSSAGQTAGNSGGRPGATRPGGNRPSSSNRPGNNRPGNNRPGNNNRNKNKNKNSSEESDEDSYSQESAEEPSTGSDETLEEDS</sequence>
<comment type="caution">
    <text evidence="2">The sequence shown here is derived from an EMBL/GenBank/DDBJ whole genome shotgun (WGS) entry which is preliminary data.</text>
</comment>
<feature type="compositionally biased region" description="Low complexity" evidence="1">
    <location>
        <begin position="173"/>
        <end position="199"/>
    </location>
</feature>
<proteinExistence type="predicted"/>
<reference evidence="2" key="1">
    <citation type="submission" date="2021-06" db="EMBL/GenBank/DDBJ databases">
        <authorList>
            <person name="Hodson N. C."/>
            <person name="Mongue J. A."/>
            <person name="Jaron S. K."/>
        </authorList>
    </citation>
    <scope>NUCLEOTIDE SEQUENCE</scope>
</reference>
<feature type="non-terminal residue" evidence="2">
    <location>
        <position position="1"/>
    </location>
</feature>
<protein>
    <submittedName>
        <fullName evidence="2">Uncharacterized protein</fullName>
    </submittedName>
</protein>
<feature type="region of interest" description="Disordered" evidence="1">
    <location>
        <begin position="95"/>
        <end position="236"/>
    </location>
</feature>
<dbReference type="Proteomes" id="UP000708208">
    <property type="component" value="Unassembled WGS sequence"/>
</dbReference>
<evidence type="ECO:0000313" key="3">
    <source>
        <dbReference type="Proteomes" id="UP000708208"/>
    </source>
</evidence>
<gene>
    <name evidence="2" type="ORF">AFUS01_LOCUS21061</name>
</gene>
<evidence type="ECO:0000313" key="2">
    <source>
        <dbReference type="EMBL" id="CAG7732551.1"/>
    </source>
</evidence>
<feature type="compositionally biased region" description="Acidic residues" evidence="1">
    <location>
        <begin position="209"/>
        <end position="222"/>
    </location>
</feature>
<organism evidence="2 3">
    <name type="scientific">Allacma fusca</name>
    <dbReference type="NCBI Taxonomy" id="39272"/>
    <lineage>
        <taxon>Eukaryota</taxon>
        <taxon>Metazoa</taxon>
        <taxon>Ecdysozoa</taxon>
        <taxon>Arthropoda</taxon>
        <taxon>Hexapoda</taxon>
        <taxon>Collembola</taxon>
        <taxon>Symphypleona</taxon>
        <taxon>Sminthuridae</taxon>
        <taxon>Allacma</taxon>
    </lineage>
</organism>
<accession>A0A8J2KVQ7</accession>
<dbReference type="AlphaFoldDB" id="A0A8J2KVQ7"/>
<dbReference type="EMBL" id="CAJVCH010233630">
    <property type="protein sequence ID" value="CAG7732551.1"/>
    <property type="molecule type" value="Genomic_DNA"/>
</dbReference>